<comment type="similarity">
    <text evidence="1">Belongs to the isochorismatase family.</text>
</comment>
<protein>
    <submittedName>
        <fullName evidence="4">Isochorismatase hydrolase</fullName>
    </submittedName>
</protein>
<organism evidence="4 5">
    <name type="scientific">Fistulina hepatica ATCC 64428</name>
    <dbReference type="NCBI Taxonomy" id="1128425"/>
    <lineage>
        <taxon>Eukaryota</taxon>
        <taxon>Fungi</taxon>
        <taxon>Dikarya</taxon>
        <taxon>Basidiomycota</taxon>
        <taxon>Agaricomycotina</taxon>
        <taxon>Agaricomycetes</taxon>
        <taxon>Agaricomycetidae</taxon>
        <taxon>Agaricales</taxon>
        <taxon>Fistulinaceae</taxon>
        <taxon>Fistulina</taxon>
    </lineage>
</organism>
<gene>
    <name evidence="4" type="ORF">FISHEDRAFT_12493</name>
    <name evidence="3" type="ORF">FISHEDRAFT_16204</name>
</gene>
<feature type="non-terminal residue" evidence="4">
    <location>
        <position position="1"/>
    </location>
</feature>
<feature type="domain" description="Isochorismatase-like" evidence="2">
    <location>
        <begin position="10"/>
        <end position="164"/>
    </location>
</feature>
<proteinExistence type="inferred from homology"/>
<dbReference type="Pfam" id="PF00857">
    <property type="entry name" value="Isochorismatase"/>
    <property type="match status" value="1"/>
</dbReference>
<evidence type="ECO:0000313" key="4">
    <source>
        <dbReference type="EMBL" id="KIY48912.1"/>
    </source>
</evidence>
<evidence type="ECO:0000259" key="2">
    <source>
        <dbReference type="Pfam" id="PF00857"/>
    </source>
</evidence>
<dbReference type="GO" id="GO:0016787">
    <property type="term" value="F:hydrolase activity"/>
    <property type="evidence" value="ECO:0007669"/>
    <property type="project" value="UniProtKB-KW"/>
</dbReference>
<evidence type="ECO:0000256" key="1">
    <source>
        <dbReference type="ARBA" id="ARBA00006336"/>
    </source>
</evidence>
<dbReference type="Gene3D" id="3.40.50.850">
    <property type="entry name" value="Isochorismatase-like"/>
    <property type="match status" value="1"/>
</dbReference>
<dbReference type="PANTHER" id="PTHR14119">
    <property type="entry name" value="HYDROLASE"/>
    <property type="match status" value="1"/>
</dbReference>
<dbReference type="EMBL" id="KN881797">
    <property type="protein sequence ID" value="KIY48912.1"/>
    <property type="molecule type" value="Genomic_DNA"/>
</dbReference>
<feature type="non-terminal residue" evidence="4">
    <location>
        <position position="204"/>
    </location>
</feature>
<dbReference type="AlphaFoldDB" id="A0A0D7AD42"/>
<dbReference type="OrthoDB" id="269496at2759"/>
<dbReference type="InterPro" id="IPR050993">
    <property type="entry name" value="Isochorismatase_domain"/>
</dbReference>
<accession>A0A0D7AD42</accession>
<evidence type="ECO:0000313" key="3">
    <source>
        <dbReference type="EMBL" id="KIY47165.1"/>
    </source>
</evidence>
<reference evidence="4 5" key="1">
    <citation type="journal article" date="2015" name="Fungal Genet. Biol.">
        <title>Evolution of novel wood decay mechanisms in Agaricales revealed by the genome sequences of Fistulina hepatica and Cylindrobasidium torrendii.</title>
        <authorList>
            <person name="Floudas D."/>
            <person name="Held B.W."/>
            <person name="Riley R."/>
            <person name="Nagy L.G."/>
            <person name="Koehler G."/>
            <person name="Ransdell A.S."/>
            <person name="Younus H."/>
            <person name="Chow J."/>
            <person name="Chiniquy J."/>
            <person name="Lipzen A."/>
            <person name="Tritt A."/>
            <person name="Sun H."/>
            <person name="Haridas S."/>
            <person name="LaButti K."/>
            <person name="Ohm R.A."/>
            <person name="Kues U."/>
            <person name="Blanchette R.A."/>
            <person name="Grigoriev I.V."/>
            <person name="Minto R.E."/>
            <person name="Hibbett D.S."/>
        </authorList>
    </citation>
    <scope>NUCLEOTIDE SEQUENCE [LARGE SCALE GENOMIC DNA]</scope>
    <source>
        <strain evidence="4 5">ATCC 64428</strain>
    </source>
</reference>
<name>A0A0D7AD42_9AGAR</name>
<keyword evidence="5" id="KW-1185">Reference proteome</keyword>
<keyword evidence="4" id="KW-0378">Hydrolase</keyword>
<dbReference type="SUPFAM" id="SSF52499">
    <property type="entry name" value="Isochorismatase-like hydrolases"/>
    <property type="match status" value="1"/>
</dbReference>
<sequence>TQVNIDPAKTMLFLCDLQEKFKPAIPGYDDVISTAKKMLRVAGILDMKVVATSQNAKALGPVDPSLDLDSIGELLFGPYDKTSFSMLIPDALRHLHDDLALPAMSAIIVGIEAHVSVLQTVFDLLDRGVRVFVLADGMASANQFEVSLARQQMERAGAEITTSESVSFRLIGDTAHPHFRQFAKLVKSTRESTRLVGEHLVEGK</sequence>
<dbReference type="Proteomes" id="UP000054144">
    <property type="component" value="Unassembled WGS sequence"/>
</dbReference>
<dbReference type="PANTHER" id="PTHR14119:SF3">
    <property type="entry name" value="ISOCHORISMATASE DOMAIN-CONTAINING PROTEIN 2"/>
    <property type="match status" value="1"/>
</dbReference>
<dbReference type="InterPro" id="IPR036380">
    <property type="entry name" value="Isochorismatase-like_sf"/>
</dbReference>
<dbReference type="EMBL" id="KN882007">
    <property type="protein sequence ID" value="KIY47165.1"/>
    <property type="molecule type" value="Genomic_DNA"/>
</dbReference>
<evidence type="ECO:0000313" key="5">
    <source>
        <dbReference type="Proteomes" id="UP000054144"/>
    </source>
</evidence>
<dbReference type="InterPro" id="IPR000868">
    <property type="entry name" value="Isochorismatase-like_dom"/>
</dbReference>